<keyword evidence="5" id="KW-0997">Cell inner membrane</keyword>
<dbReference type="CDD" id="cd00082">
    <property type="entry name" value="HisKA"/>
    <property type="match status" value="1"/>
</dbReference>
<evidence type="ECO:0000256" key="16">
    <source>
        <dbReference type="SAM" id="Phobius"/>
    </source>
</evidence>
<dbReference type="InterPro" id="IPR003661">
    <property type="entry name" value="HisK_dim/P_dom"/>
</dbReference>
<evidence type="ECO:0000256" key="8">
    <source>
        <dbReference type="ARBA" id="ARBA00022692"/>
    </source>
</evidence>
<organism evidence="19 20">
    <name type="scientific">Methylobacterium durans</name>
    <dbReference type="NCBI Taxonomy" id="2202825"/>
    <lineage>
        <taxon>Bacteria</taxon>
        <taxon>Pseudomonadati</taxon>
        <taxon>Pseudomonadota</taxon>
        <taxon>Alphaproteobacteria</taxon>
        <taxon>Hyphomicrobiales</taxon>
        <taxon>Methylobacteriaceae</taxon>
        <taxon>Methylobacterium</taxon>
    </lineage>
</organism>
<dbReference type="InterPro" id="IPR036097">
    <property type="entry name" value="HisK_dim/P_sf"/>
</dbReference>
<evidence type="ECO:0000256" key="3">
    <source>
        <dbReference type="ARBA" id="ARBA00012438"/>
    </source>
</evidence>
<feature type="region of interest" description="Disordered" evidence="15">
    <location>
        <begin position="1"/>
        <end position="22"/>
    </location>
</feature>
<evidence type="ECO:0000259" key="18">
    <source>
        <dbReference type="PROSITE" id="PS50885"/>
    </source>
</evidence>
<evidence type="ECO:0000256" key="14">
    <source>
        <dbReference type="ARBA" id="ARBA00023136"/>
    </source>
</evidence>
<keyword evidence="6" id="KW-0597">Phosphoprotein</keyword>
<dbReference type="SUPFAM" id="SSF47384">
    <property type="entry name" value="Homodimeric domain of signal transducing histidine kinase"/>
    <property type="match status" value="1"/>
</dbReference>
<feature type="domain" description="HAMP" evidence="18">
    <location>
        <begin position="214"/>
        <end position="265"/>
    </location>
</feature>
<evidence type="ECO:0000256" key="10">
    <source>
        <dbReference type="ARBA" id="ARBA00022777"/>
    </source>
</evidence>
<feature type="transmembrane region" description="Helical" evidence="16">
    <location>
        <begin position="192"/>
        <end position="213"/>
    </location>
</feature>
<dbReference type="GO" id="GO:0000155">
    <property type="term" value="F:phosphorelay sensor kinase activity"/>
    <property type="evidence" value="ECO:0007669"/>
    <property type="project" value="InterPro"/>
</dbReference>
<name>A0A2U8W4U7_9HYPH</name>
<feature type="domain" description="Histidine kinase" evidence="17">
    <location>
        <begin position="273"/>
        <end position="469"/>
    </location>
</feature>
<dbReference type="GO" id="GO:0005524">
    <property type="term" value="F:ATP binding"/>
    <property type="evidence" value="ECO:0007669"/>
    <property type="project" value="UniProtKB-KW"/>
</dbReference>
<evidence type="ECO:0000256" key="13">
    <source>
        <dbReference type="ARBA" id="ARBA00023012"/>
    </source>
</evidence>
<evidence type="ECO:0000256" key="4">
    <source>
        <dbReference type="ARBA" id="ARBA00022475"/>
    </source>
</evidence>
<dbReference type="InterPro" id="IPR005467">
    <property type="entry name" value="His_kinase_dom"/>
</dbReference>
<keyword evidence="9" id="KW-0547">Nucleotide-binding</keyword>
<protein>
    <recommendedName>
        <fullName evidence="3">histidine kinase</fullName>
        <ecNumber evidence="3">2.7.13.3</ecNumber>
    </recommendedName>
</protein>
<dbReference type="CDD" id="cd00075">
    <property type="entry name" value="HATPase"/>
    <property type="match status" value="1"/>
</dbReference>
<reference evidence="20" key="1">
    <citation type="submission" date="2018-05" db="EMBL/GenBank/DDBJ databases">
        <title>Complete Genome Sequence of Methylobacterium sp. 17SD2-17.</title>
        <authorList>
            <person name="Srinivasan S."/>
        </authorList>
    </citation>
    <scope>NUCLEOTIDE SEQUENCE [LARGE SCALE GENOMIC DNA]</scope>
    <source>
        <strain evidence="20">17SD2-17</strain>
    </source>
</reference>
<dbReference type="SMART" id="SM00388">
    <property type="entry name" value="HisKA"/>
    <property type="match status" value="1"/>
</dbReference>
<keyword evidence="12 16" id="KW-1133">Transmembrane helix</keyword>
<dbReference type="InterPro" id="IPR050980">
    <property type="entry name" value="2C_sensor_his_kinase"/>
</dbReference>
<dbReference type="InterPro" id="IPR004358">
    <property type="entry name" value="Sig_transdc_His_kin-like_C"/>
</dbReference>
<dbReference type="Gene3D" id="1.10.287.130">
    <property type="match status" value="1"/>
</dbReference>
<accession>A0A2U8W4U7</accession>
<dbReference type="Proteomes" id="UP000245926">
    <property type="component" value="Chromosome"/>
</dbReference>
<dbReference type="EC" id="2.7.13.3" evidence="3"/>
<keyword evidence="8 16" id="KW-0812">Transmembrane</keyword>
<feature type="transmembrane region" description="Helical" evidence="16">
    <location>
        <begin position="45"/>
        <end position="69"/>
    </location>
</feature>
<evidence type="ECO:0000256" key="11">
    <source>
        <dbReference type="ARBA" id="ARBA00022840"/>
    </source>
</evidence>
<evidence type="ECO:0000256" key="15">
    <source>
        <dbReference type="SAM" id="MobiDB-lite"/>
    </source>
</evidence>
<evidence type="ECO:0000313" key="19">
    <source>
        <dbReference type="EMBL" id="AWN40382.1"/>
    </source>
</evidence>
<dbReference type="KEGG" id="mets:DK389_07310"/>
<gene>
    <name evidence="19" type="ORF">DK389_07310</name>
</gene>
<keyword evidence="4" id="KW-1003">Cell membrane</keyword>
<keyword evidence="20" id="KW-1185">Reference proteome</keyword>
<feature type="compositionally biased region" description="Basic and acidic residues" evidence="15">
    <location>
        <begin position="7"/>
        <end position="19"/>
    </location>
</feature>
<dbReference type="SUPFAM" id="SSF55874">
    <property type="entry name" value="ATPase domain of HSP90 chaperone/DNA topoisomerase II/histidine kinase"/>
    <property type="match status" value="1"/>
</dbReference>
<dbReference type="InterPro" id="IPR003594">
    <property type="entry name" value="HATPase_dom"/>
</dbReference>
<evidence type="ECO:0000313" key="20">
    <source>
        <dbReference type="Proteomes" id="UP000245926"/>
    </source>
</evidence>
<dbReference type="EMBL" id="CP029550">
    <property type="protein sequence ID" value="AWN40382.1"/>
    <property type="molecule type" value="Genomic_DNA"/>
</dbReference>
<dbReference type="PANTHER" id="PTHR44936">
    <property type="entry name" value="SENSOR PROTEIN CREC"/>
    <property type="match status" value="1"/>
</dbReference>
<evidence type="ECO:0000256" key="5">
    <source>
        <dbReference type="ARBA" id="ARBA00022519"/>
    </source>
</evidence>
<evidence type="ECO:0000256" key="2">
    <source>
        <dbReference type="ARBA" id="ARBA00004429"/>
    </source>
</evidence>
<comment type="subcellular location">
    <subcellularLocation>
        <location evidence="2">Cell inner membrane</location>
        <topology evidence="2">Multi-pass membrane protein</topology>
    </subcellularLocation>
</comment>
<keyword evidence="11" id="KW-0067">ATP-binding</keyword>
<dbReference type="PROSITE" id="PS50109">
    <property type="entry name" value="HIS_KIN"/>
    <property type="match status" value="1"/>
</dbReference>
<evidence type="ECO:0000256" key="7">
    <source>
        <dbReference type="ARBA" id="ARBA00022679"/>
    </source>
</evidence>
<keyword evidence="10 19" id="KW-0418">Kinase</keyword>
<evidence type="ECO:0000256" key="6">
    <source>
        <dbReference type="ARBA" id="ARBA00022553"/>
    </source>
</evidence>
<evidence type="ECO:0000256" key="12">
    <source>
        <dbReference type="ARBA" id="ARBA00022989"/>
    </source>
</evidence>
<keyword evidence="7" id="KW-0808">Transferase</keyword>
<sequence length="469" mass="51771">MNAQDPDLARQADLARQDRPTAAPRPRTLLKRLSRAIGDALPKGLYARSLIIIIAPVVLLQSVIAYTFMERHWQLVTKRLSSAVTADIAALIDIYESYPQTKDAEILTRIASERLSLDLDILKGAKLPVPGPRPFFSILDEALSDEIKRQIGRPFWIDTVGRSNLIEIRVAIPDGVMRITARRSQAYASNSHIFLVWMIGSSMVLLGVAILFLRNQIKPILRLAAVAEGFGKGRDIEFRPRGAREVRAAGHAFIEMRRRIERAMEQRTTMLNGVSHDLRTIITRFKLSLALVEQTPEVEDLSRDVDEMSRMLEGYLAFARGDSAEPAAPTDMRALLEDLRTDVERLGAHVAAVELAGSPILTVRPDSLRRCLFNLAANAARYGETVTISAREENRAFLVSIDDDGPGIPPESREEVFKPFVRLDDARQDAGGSGLGLAIARDIARAHGGDVSLQDSPLGGLRATVRIPA</sequence>
<keyword evidence="13" id="KW-0902">Two-component regulatory system</keyword>
<evidence type="ECO:0000259" key="17">
    <source>
        <dbReference type="PROSITE" id="PS50109"/>
    </source>
</evidence>
<dbReference type="InterPro" id="IPR036890">
    <property type="entry name" value="HATPase_C_sf"/>
</dbReference>
<keyword evidence="14 16" id="KW-0472">Membrane</keyword>
<dbReference type="InterPro" id="IPR003660">
    <property type="entry name" value="HAMP_dom"/>
</dbReference>
<dbReference type="OrthoDB" id="9804645at2"/>
<comment type="catalytic activity">
    <reaction evidence="1">
        <text>ATP + protein L-histidine = ADP + protein N-phospho-L-histidine.</text>
        <dbReference type="EC" id="2.7.13.3"/>
    </reaction>
</comment>
<dbReference type="PRINTS" id="PR00344">
    <property type="entry name" value="BCTRLSENSOR"/>
</dbReference>
<dbReference type="Pfam" id="PF02518">
    <property type="entry name" value="HATPase_c"/>
    <property type="match status" value="1"/>
</dbReference>
<dbReference type="AlphaFoldDB" id="A0A2U8W4U7"/>
<evidence type="ECO:0000256" key="9">
    <source>
        <dbReference type="ARBA" id="ARBA00022741"/>
    </source>
</evidence>
<dbReference type="PROSITE" id="PS50885">
    <property type="entry name" value="HAMP"/>
    <property type="match status" value="1"/>
</dbReference>
<dbReference type="Gene3D" id="3.30.565.10">
    <property type="entry name" value="Histidine kinase-like ATPase, C-terminal domain"/>
    <property type="match status" value="1"/>
</dbReference>
<dbReference type="GO" id="GO:0005886">
    <property type="term" value="C:plasma membrane"/>
    <property type="evidence" value="ECO:0007669"/>
    <property type="project" value="UniProtKB-SubCell"/>
</dbReference>
<dbReference type="RefSeq" id="WP_109888480.1">
    <property type="nucleotide sequence ID" value="NZ_CP029550.1"/>
</dbReference>
<evidence type="ECO:0000256" key="1">
    <source>
        <dbReference type="ARBA" id="ARBA00000085"/>
    </source>
</evidence>
<dbReference type="PANTHER" id="PTHR44936:SF5">
    <property type="entry name" value="SENSOR HISTIDINE KINASE ENVZ"/>
    <property type="match status" value="1"/>
</dbReference>
<proteinExistence type="predicted"/>
<dbReference type="SMART" id="SM00387">
    <property type="entry name" value="HATPase_c"/>
    <property type="match status" value="1"/>
</dbReference>